<feature type="compositionally biased region" description="Basic residues" evidence="1">
    <location>
        <begin position="276"/>
        <end position="294"/>
    </location>
</feature>
<proteinExistence type="predicted"/>
<evidence type="ECO:0000313" key="4">
    <source>
        <dbReference type="Proteomes" id="UP001348817"/>
    </source>
</evidence>
<feature type="chain" id="PRO_5043829594" description="DUF3108 domain-containing protein" evidence="2">
    <location>
        <begin position="28"/>
        <end position="294"/>
    </location>
</feature>
<dbReference type="Proteomes" id="UP001348817">
    <property type="component" value="Chromosome"/>
</dbReference>
<evidence type="ECO:0000313" key="3">
    <source>
        <dbReference type="EMBL" id="BDD08155.1"/>
    </source>
</evidence>
<gene>
    <name evidence="3" type="ORF">FUAX_05870</name>
</gene>
<dbReference type="RefSeq" id="WP_338393432.1">
    <property type="nucleotide sequence ID" value="NZ_AP025314.1"/>
</dbReference>
<keyword evidence="2" id="KW-0732">Signal</keyword>
<accession>A0AAU9DBJ5</accession>
<evidence type="ECO:0000256" key="2">
    <source>
        <dbReference type="SAM" id="SignalP"/>
    </source>
</evidence>
<feature type="signal peptide" evidence="2">
    <location>
        <begin position="1"/>
        <end position="27"/>
    </location>
</feature>
<keyword evidence="4" id="KW-1185">Reference proteome</keyword>
<reference evidence="3 4" key="1">
    <citation type="submission" date="2021-12" db="EMBL/GenBank/DDBJ databases">
        <title>Genome sequencing of bacteria with rrn-lacking chromosome and rrn-plasmid.</title>
        <authorList>
            <person name="Anda M."/>
            <person name="Iwasaki W."/>
        </authorList>
    </citation>
    <scope>NUCLEOTIDE SEQUENCE [LARGE SCALE GENOMIC DNA]</scope>
    <source>
        <strain evidence="3 4">DSM 100852</strain>
    </source>
</reference>
<dbReference type="AlphaFoldDB" id="A0AAU9DBJ5"/>
<organism evidence="3 4">
    <name type="scientific">Fulvitalea axinellae</name>
    <dbReference type="NCBI Taxonomy" id="1182444"/>
    <lineage>
        <taxon>Bacteria</taxon>
        <taxon>Pseudomonadati</taxon>
        <taxon>Bacteroidota</taxon>
        <taxon>Cytophagia</taxon>
        <taxon>Cytophagales</taxon>
        <taxon>Persicobacteraceae</taxon>
        <taxon>Fulvitalea</taxon>
    </lineage>
</organism>
<evidence type="ECO:0000256" key="1">
    <source>
        <dbReference type="SAM" id="MobiDB-lite"/>
    </source>
</evidence>
<evidence type="ECO:0008006" key="5">
    <source>
        <dbReference type="Google" id="ProtNLM"/>
    </source>
</evidence>
<feature type="region of interest" description="Disordered" evidence="1">
    <location>
        <begin position="271"/>
        <end position="294"/>
    </location>
</feature>
<dbReference type="KEGG" id="fax:FUAX_05870"/>
<sequence>MTMIGNRTFFMTLATLLLSTVFSVSRAQDSYRERRQHVFAPGEEINYKLQLGFINVGEADVTVSKKLYESEGRPCFNMQIHGRTTGVFSLAAKVDDYWGTYMDTLSLVPHQFYMRLRELSYRKQQVMRFDHKNDSVYVEKRDKRSGKYIHEKVFSVPNDIQDIISGFYYLRTLNFDSLKKGDTFVVPGFFDDSVYYLNIRLLEREVIKTRIGKRKALVLAPYMPKNELFDKGKSIKVWISDDRHRIPLKIRAKMMIGAAEVNIRSYKPGNVSLNGKKGKPLKVPKQRKRYKKKE</sequence>
<name>A0AAU9DBJ5_9BACT</name>
<dbReference type="Pfam" id="PF11306">
    <property type="entry name" value="DUF3108"/>
    <property type="match status" value="1"/>
</dbReference>
<dbReference type="EMBL" id="AP025314">
    <property type="protein sequence ID" value="BDD08155.1"/>
    <property type="molecule type" value="Genomic_DNA"/>
</dbReference>
<dbReference type="InterPro" id="IPR021457">
    <property type="entry name" value="DUF3108"/>
</dbReference>
<protein>
    <recommendedName>
        <fullName evidence="5">DUF3108 domain-containing protein</fullName>
    </recommendedName>
</protein>